<dbReference type="PANTHER" id="PTHR34296">
    <property type="entry name" value="TRANSCRIPTIONAL ACTIVATOR PROTEIN MED"/>
    <property type="match status" value="1"/>
</dbReference>
<evidence type="ECO:0000313" key="9">
    <source>
        <dbReference type="EMBL" id="REG11794.1"/>
    </source>
</evidence>
<keyword evidence="6" id="KW-0449">Lipoprotein</keyword>
<proteinExistence type="inferred from homology"/>
<dbReference type="InterPro" id="IPR028082">
    <property type="entry name" value="Peripla_BP_I"/>
</dbReference>
<gene>
    <name evidence="9" type="ORF">DFR64_1687</name>
</gene>
<feature type="domain" description="ABC transporter substrate-binding protein PnrA-like" evidence="8">
    <location>
        <begin position="56"/>
        <end position="336"/>
    </location>
</feature>
<evidence type="ECO:0000256" key="5">
    <source>
        <dbReference type="ARBA" id="ARBA00023136"/>
    </source>
</evidence>
<dbReference type="Gene3D" id="3.40.50.2300">
    <property type="match status" value="2"/>
</dbReference>
<organism evidence="9 10">
    <name type="scientific">Pelolinea submarina</name>
    <dbReference type="NCBI Taxonomy" id="913107"/>
    <lineage>
        <taxon>Bacteria</taxon>
        <taxon>Bacillati</taxon>
        <taxon>Chloroflexota</taxon>
        <taxon>Anaerolineae</taxon>
        <taxon>Anaerolineales</taxon>
        <taxon>Anaerolineaceae</taxon>
        <taxon>Pelolinea</taxon>
    </lineage>
</organism>
<keyword evidence="3" id="KW-1003">Cell membrane</keyword>
<evidence type="ECO:0000313" key="10">
    <source>
        <dbReference type="Proteomes" id="UP000256388"/>
    </source>
</evidence>
<sequence>MKKNIFTVLSLVVVFAFLSACAPQSAATAAASAEEAAPAAASETTGGGEIALLISAAGTLDDRAFNQGCWNGVKEFGDENGLSYMYYQPVEDTVEAQVTLCDTAVKAGAKFIIINSDQFKVAASKMITAYPDVTFIIFDTVPIDDDGNQVLTPNVLAIQFAEQQSTFLAGYAAVKDGYRKLGFMGGMAVPAVVRFGYGFVWGIETACKELGLDDVEIMYNYSGDFKPTPENQARAASWFQGGTEIIHVAAGPMGASVFAAAEQNNGVVIGVDSDQSAESPTIITSAIKDLETVTYNSLKAWKDGTFDGGKIVLYTAKENGVALASMKFKNFTQAEYDDLYQRLADDVDGISSAIPTDTDYESPDQIPLTCAKLTYVE</sequence>
<dbReference type="PANTHER" id="PTHR34296:SF2">
    <property type="entry name" value="ABC TRANSPORTER GUANOSINE-BINDING PROTEIN NUPN"/>
    <property type="match status" value="1"/>
</dbReference>
<comment type="caution">
    <text evidence="9">The sequence shown here is derived from an EMBL/GenBank/DDBJ whole genome shotgun (WGS) entry which is preliminary data.</text>
</comment>
<dbReference type="GO" id="GO:0005886">
    <property type="term" value="C:plasma membrane"/>
    <property type="evidence" value="ECO:0007669"/>
    <property type="project" value="UniProtKB-SubCell"/>
</dbReference>
<dbReference type="InterPro" id="IPR003760">
    <property type="entry name" value="PnrA-like"/>
</dbReference>
<feature type="chain" id="PRO_5030063596" evidence="7">
    <location>
        <begin position="27"/>
        <end position="377"/>
    </location>
</feature>
<dbReference type="PROSITE" id="PS51257">
    <property type="entry name" value="PROKAR_LIPOPROTEIN"/>
    <property type="match status" value="1"/>
</dbReference>
<evidence type="ECO:0000256" key="2">
    <source>
        <dbReference type="ARBA" id="ARBA00008610"/>
    </source>
</evidence>
<protein>
    <submittedName>
        <fullName evidence="9">Nucleoside-binding protein</fullName>
    </submittedName>
</protein>
<dbReference type="Pfam" id="PF02608">
    <property type="entry name" value="Bmp"/>
    <property type="match status" value="1"/>
</dbReference>
<feature type="signal peptide" evidence="7">
    <location>
        <begin position="1"/>
        <end position="26"/>
    </location>
</feature>
<accession>A0A347ZQR9</accession>
<keyword evidence="5" id="KW-0472">Membrane</keyword>
<dbReference type="AlphaFoldDB" id="A0A347ZQR9"/>
<dbReference type="Proteomes" id="UP000256388">
    <property type="component" value="Unassembled WGS sequence"/>
</dbReference>
<keyword evidence="10" id="KW-1185">Reference proteome</keyword>
<comment type="subcellular location">
    <subcellularLocation>
        <location evidence="1">Cell membrane</location>
        <topology evidence="1">Lipid-anchor</topology>
    </subcellularLocation>
</comment>
<evidence type="ECO:0000256" key="4">
    <source>
        <dbReference type="ARBA" id="ARBA00022729"/>
    </source>
</evidence>
<dbReference type="EMBL" id="QUMS01000001">
    <property type="protein sequence ID" value="REG11794.1"/>
    <property type="molecule type" value="Genomic_DNA"/>
</dbReference>
<dbReference type="CDD" id="cd06354">
    <property type="entry name" value="PBP1_PrnA-like"/>
    <property type="match status" value="1"/>
</dbReference>
<dbReference type="SUPFAM" id="SSF53822">
    <property type="entry name" value="Periplasmic binding protein-like I"/>
    <property type="match status" value="1"/>
</dbReference>
<evidence type="ECO:0000256" key="7">
    <source>
        <dbReference type="SAM" id="SignalP"/>
    </source>
</evidence>
<dbReference type="InterPro" id="IPR050957">
    <property type="entry name" value="BMP_lipoprotein"/>
</dbReference>
<evidence type="ECO:0000259" key="8">
    <source>
        <dbReference type="Pfam" id="PF02608"/>
    </source>
</evidence>
<dbReference type="OrthoDB" id="9769871at2"/>
<keyword evidence="4 7" id="KW-0732">Signal</keyword>
<name>A0A347ZQR9_9CHLR</name>
<evidence type="ECO:0000256" key="3">
    <source>
        <dbReference type="ARBA" id="ARBA00022475"/>
    </source>
</evidence>
<comment type="similarity">
    <text evidence="2">Belongs to the BMP lipoprotein family.</text>
</comment>
<evidence type="ECO:0000256" key="6">
    <source>
        <dbReference type="ARBA" id="ARBA00023288"/>
    </source>
</evidence>
<evidence type="ECO:0000256" key="1">
    <source>
        <dbReference type="ARBA" id="ARBA00004193"/>
    </source>
</evidence>
<reference evidence="9 10" key="1">
    <citation type="submission" date="2018-08" db="EMBL/GenBank/DDBJ databases">
        <title>Genomic Encyclopedia of Type Strains, Phase IV (KMG-IV): sequencing the most valuable type-strain genomes for metagenomic binning, comparative biology and taxonomic classification.</title>
        <authorList>
            <person name="Goeker M."/>
        </authorList>
    </citation>
    <scope>NUCLEOTIDE SEQUENCE [LARGE SCALE GENOMIC DNA]</scope>
    <source>
        <strain evidence="9 10">DSM 23923</strain>
    </source>
</reference>
<dbReference type="RefSeq" id="WP_116224910.1">
    <property type="nucleotide sequence ID" value="NZ_AP018437.1"/>
</dbReference>